<evidence type="ECO:0000313" key="8">
    <source>
        <dbReference type="Proteomes" id="UP000095605"/>
    </source>
</evidence>
<dbReference type="SUPFAM" id="SSF46565">
    <property type="entry name" value="Chaperone J-domain"/>
    <property type="match status" value="1"/>
</dbReference>
<dbReference type="InterPro" id="IPR051727">
    <property type="entry name" value="DnaJ_C3_Co-chaperones"/>
</dbReference>
<accession>A0A1E5RTI2</accession>
<evidence type="ECO:0000256" key="4">
    <source>
        <dbReference type="SAM" id="MobiDB-lite"/>
    </source>
</evidence>
<organism evidence="7 8">
    <name type="scientific">Hanseniaspora opuntiae</name>
    <dbReference type="NCBI Taxonomy" id="211096"/>
    <lineage>
        <taxon>Eukaryota</taxon>
        <taxon>Fungi</taxon>
        <taxon>Dikarya</taxon>
        <taxon>Ascomycota</taxon>
        <taxon>Saccharomycotina</taxon>
        <taxon>Saccharomycetes</taxon>
        <taxon>Saccharomycodales</taxon>
        <taxon>Saccharomycodaceae</taxon>
        <taxon>Hanseniaspora</taxon>
    </lineage>
</organism>
<dbReference type="PRINTS" id="PR00625">
    <property type="entry name" value="JDOMAIN"/>
</dbReference>
<dbReference type="SMART" id="SM00271">
    <property type="entry name" value="DnaJ"/>
    <property type="match status" value="1"/>
</dbReference>
<dbReference type="PROSITE" id="PS50076">
    <property type="entry name" value="DNAJ_2"/>
    <property type="match status" value="1"/>
</dbReference>
<dbReference type="CDD" id="cd06257">
    <property type="entry name" value="DnaJ"/>
    <property type="match status" value="1"/>
</dbReference>
<keyword evidence="2 5" id="KW-0732">Signal</keyword>
<evidence type="ECO:0000256" key="5">
    <source>
        <dbReference type="SAM" id="SignalP"/>
    </source>
</evidence>
<dbReference type="GO" id="GO:0034975">
    <property type="term" value="P:protein folding in endoplasmic reticulum"/>
    <property type="evidence" value="ECO:0007669"/>
    <property type="project" value="TreeGrafter"/>
</dbReference>
<dbReference type="GO" id="GO:0005783">
    <property type="term" value="C:endoplasmic reticulum"/>
    <property type="evidence" value="ECO:0007669"/>
    <property type="project" value="UniProtKB-SubCell"/>
</dbReference>
<dbReference type="PANTHER" id="PTHR44140:SF2">
    <property type="entry name" value="LD25575P"/>
    <property type="match status" value="1"/>
</dbReference>
<dbReference type="InterPro" id="IPR001623">
    <property type="entry name" value="DnaJ_domain"/>
</dbReference>
<protein>
    <submittedName>
        <fullName evidence="7">DnaJ-like chaperone JEM1</fullName>
    </submittedName>
</protein>
<evidence type="ECO:0000259" key="6">
    <source>
        <dbReference type="PROSITE" id="PS50076"/>
    </source>
</evidence>
<dbReference type="GO" id="GO:0051787">
    <property type="term" value="F:misfolded protein binding"/>
    <property type="evidence" value="ECO:0007669"/>
    <property type="project" value="TreeGrafter"/>
</dbReference>
<evidence type="ECO:0000256" key="1">
    <source>
        <dbReference type="ARBA" id="ARBA00004240"/>
    </source>
</evidence>
<dbReference type="Proteomes" id="UP000095605">
    <property type="component" value="Unassembled WGS sequence"/>
</dbReference>
<gene>
    <name evidence="7" type="ORF">AWRI3578_g1165</name>
</gene>
<dbReference type="InterPro" id="IPR036869">
    <property type="entry name" value="J_dom_sf"/>
</dbReference>
<dbReference type="OrthoDB" id="1726119at2759"/>
<keyword evidence="8" id="KW-1185">Reference proteome</keyword>
<feature type="signal peptide" evidence="5">
    <location>
        <begin position="1"/>
        <end position="20"/>
    </location>
</feature>
<evidence type="ECO:0000313" key="7">
    <source>
        <dbReference type="EMBL" id="OEJ90217.1"/>
    </source>
</evidence>
<dbReference type="AlphaFoldDB" id="A0A1E5RTI2"/>
<dbReference type="Gene3D" id="1.10.287.110">
    <property type="entry name" value="DnaJ domain"/>
    <property type="match status" value="1"/>
</dbReference>
<dbReference type="PANTHER" id="PTHR44140">
    <property type="entry name" value="LD25575P"/>
    <property type="match status" value="1"/>
</dbReference>
<evidence type="ECO:0000256" key="2">
    <source>
        <dbReference type="ARBA" id="ARBA00022729"/>
    </source>
</evidence>
<feature type="chain" id="PRO_5009184874" evidence="5">
    <location>
        <begin position="21"/>
        <end position="590"/>
    </location>
</feature>
<dbReference type="GO" id="GO:0051087">
    <property type="term" value="F:protein-folding chaperone binding"/>
    <property type="evidence" value="ECO:0007669"/>
    <property type="project" value="TreeGrafter"/>
</dbReference>
<name>A0A1E5RTI2_9ASCO</name>
<comment type="caution">
    <text evidence="7">The sequence shown here is derived from an EMBL/GenBank/DDBJ whole genome shotgun (WGS) entry which is preliminary data.</text>
</comment>
<keyword evidence="3" id="KW-0256">Endoplasmic reticulum</keyword>
<proteinExistence type="predicted"/>
<evidence type="ECO:0000256" key="3">
    <source>
        <dbReference type="ARBA" id="ARBA00022824"/>
    </source>
</evidence>
<comment type="subcellular location">
    <subcellularLocation>
        <location evidence="1">Endoplasmic reticulum</location>
    </subcellularLocation>
</comment>
<sequence length="590" mass="69792">MKALLFSLFLLINTTIQCVGFSDTSIQSVCQHANINNDVACNQNKLSQFSLHEYQKITRWLESNNQDEEYGQLLEEIYYYYGLNLLLDNNNLDLDVIAQWEKIKQSKTLIDRVQTKLDDLYLKFGYISKIKGNDLIEEIREYNNMDLDERLEVSPYSESLLREKIDDLWKDIIDYSSNSNIQTSSDDFLIIFANDLTTCYKNLISKHGKKYSLEERSEYFSILSDIEFLMLNNFKQSQLFAKQCIELDDSNKHCLDLIKLNGRLLSLKSKSNFDPLVIDRNVNIKWKNEFTKMINDQKGMNTFTKISDRVTDFYKNNNKSKFKKLYNGMPYQELLTIYKSIVEDLSTKKFNNQANNKKVKTLLSSIRIKDIKSIKDLKTVLTSEHLQHLWHDKSPYICLNVIAYLINNEQFINDKFVIKIGDVFNFLNNEKVIHMGNDKLDDFSFSIIQGVKRIFEERQMKERILREKQQQQQQEQFFRQFQGGGYEQFFQGGNTGGHRGQRHQAPPPEHSQFSKEKDYYKILNTSPKATEKEIRKSFLNLIKKYHPDKLSNLSDDEKVKMEETVHNINEAYEVLYDEQKRREYDRFRSM</sequence>
<dbReference type="Pfam" id="PF00226">
    <property type="entry name" value="DnaJ"/>
    <property type="match status" value="1"/>
</dbReference>
<feature type="domain" description="J" evidence="6">
    <location>
        <begin position="518"/>
        <end position="588"/>
    </location>
</feature>
<reference evidence="8" key="1">
    <citation type="journal article" date="2016" name="Genome Announc.">
        <title>Genome sequences of three species of Hanseniaspora isolated from spontaneous wine fermentations.</title>
        <authorList>
            <person name="Sternes P.R."/>
            <person name="Lee D."/>
            <person name="Kutyna D.R."/>
            <person name="Borneman A.R."/>
        </authorList>
    </citation>
    <scope>NUCLEOTIDE SEQUENCE [LARGE SCALE GENOMIC DNA]</scope>
    <source>
        <strain evidence="8">AWRI3578</strain>
    </source>
</reference>
<dbReference type="EMBL" id="LPNL01000003">
    <property type="protein sequence ID" value="OEJ90217.1"/>
    <property type="molecule type" value="Genomic_DNA"/>
</dbReference>
<feature type="region of interest" description="Disordered" evidence="4">
    <location>
        <begin position="489"/>
        <end position="516"/>
    </location>
</feature>